<sequence>MRKASTISTIALMAAGAMPAATMADTFTFAHSFPPHHTVTTEGYEPWMACVGEKLPGTTFTHFPGGQIVKGPETLDGLVNGLADITAVMIGYVSSKLPLSGVAYLPGLGNDAAHVARAFEKTVRMAPVADEFAANGIHPIWVYSMPVYQLVSSKGELHKPEDFKGKVLRSSGGAMTLTISALGAAPTEMPIGDLYVAMERGTVEGTMLSLSSIKPYNVETLMNAMSTNASLGAYTVAVSMKTDKWQALSEETRTALTECGLQAGERLSAFFDEEGQALTKEFADAGVSMYEFTPEELEWINQAVAPVADDWVKRLEDRGAPAQEALDVYKKLLAETE</sequence>
<dbReference type="GO" id="GO:0055085">
    <property type="term" value="P:transmembrane transport"/>
    <property type="evidence" value="ECO:0007669"/>
    <property type="project" value="InterPro"/>
</dbReference>
<dbReference type="PANTHER" id="PTHR33376:SF15">
    <property type="entry name" value="BLL6794 PROTEIN"/>
    <property type="match status" value="1"/>
</dbReference>
<evidence type="ECO:0000256" key="1">
    <source>
        <dbReference type="ARBA" id="ARBA00004418"/>
    </source>
</evidence>
<comment type="subcellular location">
    <subcellularLocation>
        <location evidence="1">Periplasm</location>
    </subcellularLocation>
</comment>
<protein>
    <submittedName>
        <fullName evidence="5">ABC transporter substrate-binding protein</fullName>
    </submittedName>
</protein>
<dbReference type="Gene3D" id="3.40.190.170">
    <property type="entry name" value="Bacterial extracellular solute-binding protein, family 7"/>
    <property type="match status" value="1"/>
</dbReference>
<dbReference type="Proteomes" id="UP000649829">
    <property type="component" value="Unassembled WGS sequence"/>
</dbReference>
<dbReference type="CDD" id="cd13601">
    <property type="entry name" value="PBP2_TRAP_DctP1_3_4_like"/>
    <property type="match status" value="1"/>
</dbReference>
<feature type="signal peptide" evidence="4">
    <location>
        <begin position="1"/>
        <end position="24"/>
    </location>
</feature>
<accession>A0A917WMX9</accession>
<evidence type="ECO:0000313" key="6">
    <source>
        <dbReference type="Proteomes" id="UP000649829"/>
    </source>
</evidence>
<evidence type="ECO:0000256" key="2">
    <source>
        <dbReference type="ARBA" id="ARBA00022729"/>
    </source>
</evidence>
<evidence type="ECO:0000313" key="5">
    <source>
        <dbReference type="EMBL" id="GGM16075.1"/>
    </source>
</evidence>
<proteinExistence type="predicted"/>
<reference evidence="5" key="1">
    <citation type="journal article" date="2014" name="Int. J. Syst. Evol. Microbiol.">
        <title>Complete genome sequence of Corynebacterium casei LMG S-19264T (=DSM 44701T), isolated from a smear-ripened cheese.</title>
        <authorList>
            <consortium name="US DOE Joint Genome Institute (JGI-PGF)"/>
            <person name="Walter F."/>
            <person name="Albersmeier A."/>
            <person name="Kalinowski J."/>
            <person name="Ruckert C."/>
        </authorList>
    </citation>
    <scope>NUCLEOTIDE SEQUENCE</scope>
    <source>
        <strain evidence="5">CGMCC 1.6293</strain>
    </source>
</reference>
<dbReference type="AlphaFoldDB" id="A0A917WMX9"/>
<dbReference type="PANTHER" id="PTHR33376">
    <property type="match status" value="1"/>
</dbReference>
<keyword evidence="3" id="KW-0574">Periplasm</keyword>
<keyword evidence="6" id="KW-1185">Reference proteome</keyword>
<gene>
    <name evidence="5" type="ORF">GCM10011534_42540</name>
</gene>
<name>A0A917WMX9_9RHOB</name>
<organism evidence="5 6">
    <name type="scientific">Pseudooceanicola nanhaiensis</name>
    <dbReference type="NCBI Taxonomy" id="375761"/>
    <lineage>
        <taxon>Bacteria</taxon>
        <taxon>Pseudomonadati</taxon>
        <taxon>Pseudomonadota</taxon>
        <taxon>Alphaproteobacteria</taxon>
        <taxon>Rhodobacterales</taxon>
        <taxon>Paracoccaceae</taxon>
        <taxon>Pseudooceanicola</taxon>
    </lineage>
</organism>
<dbReference type="Pfam" id="PF03480">
    <property type="entry name" value="DctP"/>
    <property type="match status" value="1"/>
</dbReference>
<dbReference type="GO" id="GO:0042597">
    <property type="term" value="C:periplasmic space"/>
    <property type="evidence" value="ECO:0007669"/>
    <property type="project" value="UniProtKB-SubCell"/>
</dbReference>
<dbReference type="InterPro" id="IPR038404">
    <property type="entry name" value="TRAP_DctP_sf"/>
</dbReference>
<feature type="chain" id="PRO_5037931396" evidence="4">
    <location>
        <begin position="25"/>
        <end position="337"/>
    </location>
</feature>
<dbReference type="NCBIfam" id="NF037995">
    <property type="entry name" value="TRAP_S1"/>
    <property type="match status" value="1"/>
</dbReference>
<reference evidence="5" key="2">
    <citation type="submission" date="2020-09" db="EMBL/GenBank/DDBJ databases">
        <authorList>
            <person name="Sun Q."/>
            <person name="Zhou Y."/>
        </authorList>
    </citation>
    <scope>NUCLEOTIDE SEQUENCE</scope>
    <source>
        <strain evidence="5">CGMCC 1.6293</strain>
    </source>
</reference>
<keyword evidence="2 4" id="KW-0732">Signal</keyword>
<dbReference type="EMBL" id="BMLF01000008">
    <property type="protein sequence ID" value="GGM16075.1"/>
    <property type="molecule type" value="Genomic_DNA"/>
</dbReference>
<evidence type="ECO:0000256" key="4">
    <source>
        <dbReference type="SAM" id="SignalP"/>
    </source>
</evidence>
<comment type="caution">
    <text evidence="5">The sequence shown here is derived from an EMBL/GenBank/DDBJ whole genome shotgun (WGS) entry which is preliminary data.</text>
</comment>
<dbReference type="InterPro" id="IPR018389">
    <property type="entry name" value="DctP_fam"/>
</dbReference>
<dbReference type="RefSeq" id="WP_028288658.1">
    <property type="nucleotide sequence ID" value="NZ_BMLF01000008.1"/>
</dbReference>
<evidence type="ECO:0000256" key="3">
    <source>
        <dbReference type="ARBA" id="ARBA00022764"/>
    </source>
</evidence>